<dbReference type="Gramene" id="PRQ26076">
    <property type="protein sequence ID" value="PRQ26076"/>
    <property type="gene ID" value="RchiOBHm_Chr6g0290621"/>
</dbReference>
<dbReference type="Proteomes" id="UP000238479">
    <property type="component" value="Chromosome 6"/>
</dbReference>
<evidence type="ECO:0000313" key="2">
    <source>
        <dbReference type="Proteomes" id="UP000238479"/>
    </source>
</evidence>
<dbReference type="EMBL" id="PDCK01000044">
    <property type="protein sequence ID" value="PRQ26076.1"/>
    <property type="molecule type" value="Genomic_DNA"/>
</dbReference>
<proteinExistence type="predicted"/>
<organism evidence="1 2">
    <name type="scientific">Rosa chinensis</name>
    <name type="common">China rose</name>
    <dbReference type="NCBI Taxonomy" id="74649"/>
    <lineage>
        <taxon>Eukaryota</taxon>
        <taxon>Viridiplantae</taxon>
        <taxon>Streptophyta</taxon>
        <taxon>Embryophyta</taxon>
        <taxon>Tracheophyta</taxon>
        <taxon>Spermatophyta</taxon>
        <taxon>Magnoliopsida</taxon>
        <taxon>eudicotyledons</taxon>
        <taxon>Gunneridae</taxon>
        <taxon>Pentapetalae</taxon>
        <taxon>rosids</taxon>
        <taxon>fabids</taxon>
        <taxon>Rosales</taxon>
        <taxon>Rosaceae</taxon>
        <taxon>Rosoideae</taxon>
        <taxon>Rosoideae incertae sedis</taxon>
        <taxon>Rosa</taxon>
    </lineage>
</organism>
<gene>
    <name evidence="1" type="ORF">RchiOBHm_Chr6g0290621</name>
</gene>
<accession>A0A2P6PVZ0</accession>
<reference evidence="1 2" key="1">
    <citation type="journal article" date="2018" name="Nat. Genet.">
        <title>The Rosa genome provides new insights in the design of modern roses.</title>
        <authorList>
            <person name="Bendahmane M."/>
        </authorList>
    </citation>
    <scope>NUCLEOTIDE SEQUENCE [LARGE SCALE GENOMIC DNA]</scope>
    <source>
        <strain evidence="2">cv. Old Blush</strain>
    </source>
</reference>
<comment type="caution">
    <text evidence="1">The sequence shown here is derived from an EMBL/GenBank/DDBJ whole genome shotgun (WGS) entry which is preliminary data.</text>
</comment>
<evidence type="ECO:0000313" key="1">
    <source>
        <dbReference type="EMBL" id="PRQ26076.1"/>
    </source>
</evidence>
<keyword evidence="2" id="KW-1185">Reference proteome</keyword>
<protein>
    <submittedName>
        <fullName evidence="1">Uncharacterized protein</fullName>
    </submittedName>
</protein>
<name>A0A2P6PVZ0_ROSCH</name>
<sequence>MDLPNNAVWLRFQVQTDPNRTAPSPNIFSSVDDHIHQDKLTQVENELVIKLVVSRSNHVG</sequence>
<dbReference type="AlphaFoldDB" id="A0A2P6PVZ0"/>